<name>A0ABV6VIB8_9ACTN</name>
<evidence type="ECO:0000313" key="2">
    <source>
        <dbReference type="EMBL" id="MFC1433824.1"/>
    </source>
</evidence>
<sequence>MPTETIACTKCGNTFFWEASRGGKPKYCLRHGRRKVVLRPPREVWDARATGAHLEQLVRLARQLQVEAGSDKEATDKDISYMLHAAMLLDRSLSEALTLIVRHGRSHGASWAQIARASDIGPWLAKKRWSADCPEPARTRAVVSPGATNNPQAGAARQALLDELNRCWERSGLSLQDLSAAAEVPVEVVTDAMSGHGRVPTQSIAGKLYAACGGDPDRLEPLWTAIKDGSQPFPSRMLPPPAP</sequence>
<organism evidence="1 4">
    <name type="scientific">Streptacidiphilus alkalitolerans</name>
    <dbReference type="NCBI Taxonomy" id="3342712"/>
    <lineage>
        <taxon>Bacteria</taxon>
        <taxon>Bacillati</taxon>
        <taxon>Actinomycetota</taxon>
        <taxon>Actinomycetes</taxon>
        <taxon>Kitasatosporales</taxon>
        <taxon>Streptomycetaceae</taxon>
        <taxon>Streptacidiphilus</taxon>
    </lineage>
</organism>
<keyword evidence="4" id="KW-1185">Reference proteome</keyword>
<reference evidence="3 4" key="1">
    <citation type="submission" date="2024-09" db="EMBL/GenBank/DDBJ databases">
        <authorList>
            <person name="Lee S.D."/>
        </authorList>
    </citation>
    <scope>NUCLEOTIDE SEQUENCE [LARGE SCALE GENOMIC DNA]</scope>
    <source>
        <strain evidence="1 4">N1-1</strain>
        <strain evidence="2 3">N1-3</strain>
    </source>
</reference>
<dbReference type="RefSeq" id="WP_380515420.1">
    <property type="nucleotide sequence ID" value="NZ_JBHEZX010000017.1"/>
</dbReference>
<comment type="caution">
    <text evidence="1">The sequence shown here is derived from an EMBL/GenBank/DDBJ whole genome shotgun (WGS) entry which is preliminary data.</text>
</comment>
<gene>
    <name evidence="2" type="ORF">ACEZDB_24545</name>
    <name evidence="1" type="ORF">ACEZDG_29885</name>
</gene>
<protein>
    <recommendedName>
        <fullName evidence="5">Helix-turn-helix domain-containing protein</fullName>
    </recommendedName>
</protein>
<evidence type="ECO:0000313" key="3">
    <source>
        <dbReference type="Proteomes" id="UP001592530"/>
    </source>
</evidence>
<evidence type="ECO:0008006" key="5">
    <source>
        <dbReference type="Google" id="ProtNLM"/>
    </source>
</evidence>
<dbReference type="Proteomes" id="UP001592530">
    <property type="component" value="Unassembled WGS sequence"/>
</dbReference>
<accession>A0ABV6VIB8</accession>
<proteinExistence type="predicted"/>
<dbReference type="EMBL" id="JBHEZY010000010">
    <property type="protein sequence ID" value="MFC1433824.1"/>
    <property type="molecule type" value="Genomic_DNA"/>
</dbReference>
<dbReference type="EMBL" id="JBHEZX010000017">
    <property type="protein sequence ID" value="MFC1413480.1"/>
    <property type="molecule type" value="Genomic_DNA"/>
</dbReference>
<evidence type="ECO:0000313" key="1">
    <source>
        <dbReference type="EMBL" id="MFC1413480.1"/>
    </source>
</evidence>
<evidence type="ECO:0000313" key="4">
    <source>
        <dbReference type="Proteomes" id="UP001592582"/>
    </source>
</evidence>
<dbReference type="Proteomes" id="UP001592582">
    <property type="component" value="Unassembled WGS sequence"/>
</dbReference>